<dbReference type="CDD" id="cd06558">
    <property type="entry name" value="crotonase-like"/>
    <property type="match status" value="1"/>
</dbReference>
<dbReference type="GO" id="GO:0006635">
    <property type="term" value="P:fatty acid beta-oxidation"/>
    <property type="evidence" value="ECO:0007669"/>
    <property type="project" value="TreeGrafter"/>
</dbReference>
<proteinExistence type="inferred from homology"/>
<dbReference type="OrthoDB" id="2139957at2759"/>
<dbReference type="PROSITE" id="PS00166">
    <property type="entry name" value="ENOYL_COA_HYDRATASE"/>
    <property type="match status" value="1"/>
</dbReference>
<dbReference type="AlphaFoldDB" id="A0A5C3QZ07"/>
<evidence type="ECO:0000256" key="2">
    <source>
        <dbReference type="ARBA" id="ARBA00023239"/>
    </source>
</evidence>
<accession>A0A5C3QZ07</accession>
<dbReference type="GO" id="GO:0005739">
    <property type="term" value="C:mitochondrion"/>
    <property type="evidence" value="ECO:0007669"/>
    <property type="project" value="TreeGrafter"/>
</dbReference>
<keyword evidence="2" id="KW-0456">Lyase</keyword>
<gene>
    <name evidence="4" type="ORF">BDV98DRAFT_646911</name>
</gene>
<sequence length="280" mass="30423">MAQPTPPQTSSQLQVSFPIPHAILLTLNRPASRNAMTPEMEADIARIMDWFEQEEDLWVAIFTGAGKIFCSGADLVAWNKRQASGNKTEKDHALGWRYNGFASLSTRQSRKPWIAAVNGGAHGGGMEVVLNCDLVVASQEALFTLPEVKRGVVAFAGGIPRVARVAGHQLASEMLLTGATITAQDAYSRFHFVNKIVPKEDVLAEALKMAERIVACSPDAVQSTKSALLLVQQTGSVGQAFTDHINSAVSDRVFKGENIKEGLKAFTEKREPRWTPPAKL</sequence>
<dbReference type="STRING" id="1884261.A0A5C3QZ07"/>
<dbReference type="Gene3D" id="1.10.12.10">
    <property type="entry name" value="Lyase 2-enoyl-coa Hydratase, Chain A, domain 2"/>
    <property type="match status" value="1"/>
</dbReference>
<evidence type="ECO:0000256" key="3">
    <source>
        <dbReference type="RuleBase" id="RU003707"/>
    </source>
</evidence>
<dbReference type="PANTHER" id="PTHR11941:SF158">
    <property type="entry name" value="ENOYL-COA HYDRATASE (AFU_ORTHOLOGUE AFUA_2G10650)"/>
    <property type="match status" value="1"/>
</dbReference>
<dbReference type="Gene3D" id="3.90.226.10">
    <property type="entry name" value="2-enoyl-CoA Hydratase, Chain A, domain 1"/>
    <property type="match status" value="1"/>
</dbReference>
<evidence type="ECO:0000256" key="1">
    <source>
        <dbReference type="ARBA" id="ARBA00005254"/>
    </source>
</evidence>
<evidence type="ECO:0000313" key="5">
    <source>
        <dbReference type="Proteomes" id="UP000305067"/>
    </source>
</evidence>
<comment type="similarity">
    <text evidence="1 3">Belongs to the enoyl-CoA hydratase/isomerase family.</text>
</comment>
<reference evidence="4 5" key="1">
    <citation type="journal article" date="2019" name="Nat. Ecol. Evol.">
        <title>Megaphylogeny resolves global patterns of mushroom evolution.</title>
        <authorList>
            <person name="Varga T."/>
            <person name="Krizsan K."/>
            <person name="Foldi C."/>
            <person name="Dima B."/>
            <person name="Sanchez-Garcia M."/>
            <person name="Sanchez-Ramirez S."/>
            <person name="Szollosi G.J."/>
            <person name="Szarkandi J.G."/>
            <person name="Papp V."/>
            <person name="Albert L."/>
            <person name="Andreopoulos W."/>
            <person name="Angelini C."/>
            <person name="Antonin V."/>
            <person name="Barry K.W."/>
            <person name="Bougher N.L."/>
            <person name="Buchanan P."/>
            <person name="Buyck B."/>
            <person name="Bense V."/>
            <person name="Catcheside P."/>
            <person name="Chovatia M."/>
            <person name="Cooper J."/>
            <person name="Damon W."/>
            <person name="Desjardin D."/>
            <person name="Finy P."/>
            <person name="Geml J."/>
            <person name="Haridas S."/>
            <person name="Hughes K."/>
            <person name="Justo A."/>
            <person name="Karasinski D."/>
            <person name="Kautmanova I."/>
            <person name="Kiss B."/>
            <person name="Kocsube S."/>
            <person name="Kotiranta H."/>
            <person name="LaButti K.M."/>
            <person name="Lechner B.E."/>
            <person name="Liimatainen K."/>
            <person name="Lipzen A."/>
            <person name="Lukacs Z."/>
            <person name="Mihaltcheva S."/>
            <person name="Morgado L.N."/>
            <person name="Niskanen T."/>
            <person name="Noordeloos M.E."/>
            <person name="Ohm R.A."/>
            <person name="Ortiz-Santana B."/>
            <person name="Ovrebo C."/>
            <person name="Racz N."/>
            <person name="Riley R."/>
            <person name="Savchenko A."/>
            <person name="Shiryaev A."/>
            <person name="Soop K."/>
            <person name="Spirin V."/>
            <person name="Szebenyi C."/>
            <person name="Tomsovsky M."/>
            <person name="Tulloss R.E."/>
            <person name="Uehling J."/>
            <person name="Grigoriev I.V."/>
            <person name="Vagvolgyi C."/>
            <person name="Papp T."/>
            <person name="Martin F.M."/>
            <person name="Miettinen O."/>
            <person name="Hibbett D.S."/>
            <person name="Nagy L.G."/>
        </authorList>
    </citation>
    <scope>NUCLEOTIDE SEQUENCE [LARGE SCALE GENOMIC DNA]</scope>
    <source>
        <strain evidence="4 5">CBS 309.79</strain>
    </source>
</reference>
<dbReference type="Pfam" id="PF00378">
    <property type="entry name" value="ECH_1"/>
    <property type="match status" value="1"/>
</dbReference>
<dbReference type="SUPFAM" id="SSF52096">
    <property type="entry name" value="ClpP/crotonase"/>
    <property type="match status" value="1"/>
</dbReference>
<dbReference type="GO" id="GO:0016829">
    <property type="term" value="F:lyase activity"/>
    <property type="evidence" value="ECO:0007669"/>
    <property type="project" value="UniProtKB-KW"/>
</dbReference>
<keyword evidence="5" id="KW-1185">Reference proteome</keyword>
<dbReference type="PANTHER" id="PTHR11941">
    <property type="entry name" value="ENOYL-COA HYDRATASE-RELATED"/>
    <property type="match status" value="1"/>
</dbReference>
<dbReference type="InterPro" id="IPR014748">
    <property type="entry name" value="Enoyl-CoA_hydra_C"/>
</dbReference>
<protein>
    <submittedName>
        <fullName evidence="4">Enoyl-CoA hydratase/carnithine racemase</fullName>
    </submittedName>
</protein>
<organism evidence="4 5">
    <name type="scientific">Pterulicium gracile</name>
    <dbReference type="NCBI Taxonomy" id="1884261"/>
    <lineage>
        <taxon>Eukaryota</taxon>
        <taxon>Fungi</taxon>
        <taxon>Dikarya</taxon>
        <taxon>Basidiomycota</taxon>
        <taxon>Agaricomycotina</taxon>
        <taxon>Agaricomycetes</taxon>
        <taxon>Agaricomycetidae</taxon>
        <taxon>Agaricales</taxon>
        <taxon>Pleurotineae</taxon>
        <taxon>Pterulaceae</taxon>
        <taxon>Pterulicium</taxon>
    </lineage>
</organism>
<dbReference type="InterPro" id="IPR018376">
    <property type="entry name" value="Enoyl-CoA_hyd/isom_CS"/>
</dbReference>
<name>A0A5C3QZ07_9AGAR</name>
<dbReference type="InterPro" id="IPR001753">
    <property type="entry name" value="Enoyl-CoA_hydra/iso"/>
</dbReference>
<dbReference type="InterPro" id="IPR029045">
    <property type="entry name" value="ClpP/crotonase-like_dom_sf"/>
</dbReference>
<evidence type="ECO:0000313" key="4">
    <source>
        <dbReference type="EMBL" id="TFL07256.1"/>
    </source>
</evidence>
<dbReference type="EMBL" id="ML178814">
    <property type="protein sequence ID" value="TFL07256.1"/>
    <property type="molecule type" value="Genomic_DNA"/>
</dbReference>
<dbReference type="Proteomes" id="UP000305067">
    <property type="component" value="Unassembled WGS sequence"/>
</dbReference>